<dbReference type="AlphaFoldDB" id="A0A284RGY2"/>
<dbReference type="PANTHER" id="PTHR16861">
    <property type="entry name" value="GLYCOPROTEIN 38"/>
    <property type="match status" value="1"/>
</dbReference>
<proteinExistence type="predicted"/>
<dbReference type="STRING" id="47428.A0A284RGY2"/>
<keyword evidence="2" id="KW-1133">Transmembrane helix</keyword>
<keyword evidence="2" id="KW-0472">Membrane</keyword>
<gene>
    <name evidence="4" type="ORF">ARMOST_11367</name>
</gene>
<feature type="transmembrane region" description="Helical" evidence="2">
    <location>
        <begin position="454"/>
        <end position="473"/>
    </location>
</feature>
<feature type="chain" id="PRO_5012763802" evidence="3">
    <location>
        <begin position="21"/>
        <end position="779"/>
    </location>
</feature>
<name>A0A284RGY2_ARMOS</name>
<feature type="compositionally biased region" description="Low complexity" evidence="1">
    <location>
        <begin position="301"/>
        <end position="312"/>
    </location>
</feature>
<evidence type="ECO:0000256" key="1">
    <source>
        <dbReference type="SAM" id="MobiDB-lite"/>
    </source>
</evidence>
<feature type="compositionally biased region" description="Polar residues" evidence="1">
    <location>
        <begin position="313"/>
        <end position="324"/>
    </location>
</feature>
<evidence type="ECO:0000313" key="4">
    <source>
        <dbReference type="EMBL" id="SJL08008.1"/>
    </source>
</evidence>
<sequence length="779" mass="85418">MTSLPKTLFGLSFMFPFVFAQDPTQCVDSGSDWYTSVVGETPCRTYERLRKLCNSQYVLGALNPNTPPDTCDDQIADCCCNSIAFGLSMMCLTCQQGIGNGNGIDAGVGAYQRYLQHGTNSFCTPNTNLSFTTNIQTAVCNNELKIHDNFYDRVFWSDGSWFYTWSRERMETTNAADGNNSFTHCASATLNVTSSSQSQSILRSESTLLSQSTSVPKSTSFSLSSMISLTESFAASAISTSTLPRPSKSLGAGAIAGIVVGIIAFVGANILFFLWLFSNRRRQADTEDSEPETAPTPFTISDDSYTPSMSSSAGTPMLTTNNPGSGAGRRLRMKEQMEAPPRHRRLISSFYNAYTPSPNLCFPRHLLWGCRKGGPWALYSNETWLYLGPEVVITERLVPSITFESMADADVMVSWEMRFFVHFLLEATHVKFMIKNTLNQAPSAKIPGGLSMDVLAFLLQVLFGLSFLVPYILAQDYTQCADSGSDWYTSVVGETPCRTYERLRKICNSQYVLGALSPNTPPDTCNDQVADCCCNSIAFGLSMLCLTCQQGGGNGNGIDAGAGSYQQYLMHGTNSFCTPNTNLSFTTNIQTAVCNNELKIHDNFYDRVFWSDGSWFYTWSRERMETTNAADGNNSFTHCASTTVNITSSSQSQSTPYSTYSTASSAPLVSTSASRESPSNSLSAGAVAGIVVGSIAFVGAIILFLIWLLWYHRRQAAVETSETSHRPFITESVSEDASVTAQRYRNSTYVTTDESPESLQSLHPREKVQRRLLPPAYAA</sequence>
<organism evidence="4 5">
    <name type="scientific">Armillaria ostoyae</name>
    <name type="common">Armillaria root rot fungus</name>
    <dbReference type="NCBI Taxonomy" id="47428"/>
    <lineage>
        <taxon>Eukaryota</taxon>
        <taxon>Fungi</taxon>
        <taxon>Dikarya</taxon>
        <taxon>Basidiomycota</taxon>
        <taxon>Agaricomycotina</taxon>
        <taxon>Agaricomycetes</taxon>
        <taxon>Agaricomycetidae</taxon>
        <taxon>Agaricales</taxon>
        <taxon>Marasmiineae</taxon>
        <taxon>Physalacriaceae</taxon>
        <taxon>Armillaria</taxon>
    </lineage>
</organism>
<accession>A0A284RGY2</accession>
<evidence type="ECO:0000256" key="3">
    <source>
        <dbReference type="SAM" id="SignalP"/>
    </source>
</evidence>
<dbReference type="OrthoDB" id="2757214at2759"/>
<keyword evidence="5" id="KW-1185">Reference proteome</keyword>
<keyword evidence="2" id="KW-0812">Transmembrane</keyword>
<feature type="transmembrane region" description="Helical" evidence="2">
    <location>
        <begin position="684"/>
        <end position="710"/>
    </location>
</feature>
<evidence type="ECO:0000313" key="5">
    <source>
        <dbReference type="Proteomes" id="UP000219338"/>
    </source>
</evidence>
<dbReference type="Proteomes" id="UP000219338">
    <property type="component" value="Unassembled WGS sequence"/>
</dbReference>
<protein>
    <submittedName>
        <fullName evidence="4">Uncharacterized protein</fullName>
    </submittedName>
</protein>
<keyword evidence="3" id="KW-0732">Signal</keyword>
<evidence type="ECO:0000256" key="2">
    <source>
        <dbReference type="SAM" id="Phobius"/>
    </source>
</evidence>
<reference evidence="5" key="1">
    <citation type="journal article" date="2017" name="Nat. Ecol. Evol.">
        <title>Genome expansion and lineage-specific genetic innovations in the forest pathogenic fungi Armillaria.</title>
        <authorList>
            <person name="Sipos G."/>
            <person name="Prasanna A.N."/>
            <person name="Walter M.C."/>
            <person name="O'Connor E."/>
            <person name="Balint B."/>
            <person name="Krizsan K."/>
            <person name="Kiss B."/>
            <person name="Hess J."/>
            <person name="Varga T."/>
            <person name="Slot J."/>
            <person name="Riley R."/>
            <person name="Boka B."/>
            <person name="Rigling D."/>
            <person name="Barry K."/>
            <person name="Lee J."/>
            <person name="Mihaltcheva S."/>
            <person name="LaButti K."/>
            <person name="Lipzen A."/>
            <person name="Waldron R."/>
            <person name="Moloney N.M."/>
            <person name="Sperisen C."/>
            <person name="Kredics L."/>
            <person name="Vagvoelgyi C."/>
            <person name="Patrignani A."/>
            <person name="Fitzpatrick D."/>
            <person name="Nagy I."/>
            <person name="Doyle S."/>
            <person name="Anderson J.B."/>
            <person name="Grigoriev I.V."/>
            <person name="Gueldener U."/>
            <person name="Muensterkoetter M."/>
            <person name="Nagy L.G."/>
        </authorList>
    </citation>
    <scope>NUCLEOTIDE SEQUENCE [LARGE SCALE GENOMIC DNA]</scope>
    <source>
        <strain evidence="5">C18/9</strain>
    </source>
</reference>
<feature type="signal peptide" evidence="3">
    <location>
        <begin position="1"/>
        <end position="20"/>
    </location>
</feature>
<feature type="transmembrane region" description="Helical" evidence="2">
    <location>
        <begin position="250"/>
        <end position="277"/>
    </location>
</feature>
<dbReference type="PANTHER" id="PTHR16861:SF4">
    <property type="entry name" value="SH3 DOMAIN PROTEIN (AFU_ORTHOLOGUE AFUA_1G13610)"/>
    <property type="match status" value="1"/>
</dbReference>
<dbReference type="EMBL" id="FUEG01000008">
    <property type="protein sequence ID" value="SJL08008.1"/>
    <property type="molecule type" value="Genomic_DNA"/>
</dbReference>
<feature type="region of interest" description="Disordered" evidence="1">
    <location>
        <begin position="285"/>
        <end position="329"/>
    </location>
</feature>